<feature type="region of interest" description="Disordered" evidence="1">
    <location>
        <begin position="69"/>
        <end position="104"/>
    </location>
</feature>
<feature type="region of interest" description="Disordered" evidence="1">
    <location>
        <begin position="140"/>
        <end position="227"/>
    </location>
</feature>
<organism evidence="2 3">
    <name type="scientific">Naematelia encephala</name>
    <dbReference type="NCBI Taxonomy" id="71784"/>
    <lineage>
        <taxon>Eukaryota</taxon>
        <taxon>Fungi</taxon>
        <taxon>Dikarya</taxon>
        <taxon>Basidiomycota</taxon>
        <taxon>Agaricomycotina</taxon>
        <taxon>Tremellomycetes</taxon>
        <taxon>Tremellales</taxon>
        <taxon>Naemateliaceae</taxon>
        <taxon>Naematelia</taxon>
    </lineage>
</organism>
<feature type="compositionally biased region" description="Polar residues" evidence="1">
    <location>
        <begin position="201"/>
        <end position="217"/>
    </location>
</feature>
<sequence>MTDLIPFTDESTLISVLSSAGLSEQDRDLIVSGFKNGDISVSLTDGRTKEISVYPPPGLDLFIVETARGEGESEGNVESHGSNEGELSNPDGGSSRGEGTYRVQHFGQGDGKWRLYAHGNLSSATRVEVDKSHKSFACQSEWDPQLWQERPEPSSGSDSGDEVNHEDEVEIEEVDQAGNNDGSLKGKGNGDDTMTDMGPLRTTQHGLPSAESKNTAAWDTRATESDV</sequence>
<name>A0A1Y2BDF9_9TREE</name>
<proteinExistence type="predicted"/>
<evidence type="ECO:0000256" key="1">
    <source>
        <dbReference type="SAM" id="MobiDB-lite"/>
    </source>
</evidence>
<keyword evidence="3" id="KW-1185">Reference proteome</keyword>
<gene>
    <name evidence="2" type="ORF">BCR39DRAFT_504192</name>
</gene>
<protein>
    <submittedName>
        <fullName evidence="2">Uncharacterized protein</fullName>
    </submittedName>
</protein>
<dbReference type="AlphaFoldDB" id="A0A1Y2BDF9"/>
<dbReference type="EMBL" id="MCFC01000008">
    <property type="protein sequence ID" value="ORY32878.1"/>
    <property type="molecule type" value="Genomic_DNA"/>
</dbReference>
<dbReference type="InParanoid" id="A0A1Y2BDF9"/>
<reference evidence="2 3" key="1">
    <citation type="submission" date="2016-07" db="EMBL/GenBank/DDBJ databases">
        <title>Pervasive Adenine N6-methylation of Active Genes in Fungi.</title>
        <authorList>
            <consortium name="DOE Joint Genome Institute"/>
            <person name="Mondo S.J."/>
            <person name="Dannebaum R.O."/>
            <person name="Kuo R.C."/>
            <person name="Labutti K."/>
            <person name="Haridas S."/>
            <person name="Kuo A."/>
            <person name="Salamov A."/>
            <person name="Ahrendt S.R."/>
            <person name="Lipzen A."/>
            <person name="Sullivan W."/>
            <person name="Andreopoulos W.B."/>
            <person name="Clum A."/>
            <person name="Lindquist E."/>
            <person name="Daum C."/>
            <person name="Ramamoorthy G.K."/>
            <person name="Gryganskyi A."/>
            <person name="Culley D."/>
            <person name="Magnuson J.K."/>
            <person name="James T.Y."/>
            <person name="O'Malley M.A."/>
            <person name="Stajich J.E."/>
            <person name="Spatafora J.W."/>
            <person name="Visel A."/>
            <person name="Grigoriev I.V."/>
        </authorList>
    </citation>
    <scope>NUCLEOTIDE SEQUENCE [LARGE SCALE GENOMIC DNA]</scope>
    <source>
        <strain evidence="2 3">68-887.2</strain>
    </source>
</reference>
<dbReference type="Proteomes" id="UP000193986">
    <property type="component" value="Unassembled WGS sequence"/>
</dbReference>
<accession>A0A1Y2BDF9</accession>
<comment type="caution">
    <text evidence="2">The sequence shown here is derived from an EMBL/GenBank/DDBJ whole genome shotgun (WGS) entry which is preliminary data.</text>
</comment>
<evidence type="ECO:0000313" key="3">
    <source>
        <dbReference type="Proteomes" id="UP000193986"/>
    </source>
</evidence>
<feature type="compositionally biased region" description="Acidic residues" evidence="1">
    <location>
        <begin position="159"/>
        <end position="175"/>
    </location>
</feature>
<evidence type="ECO:0000313" key="2">
    <source>
        <dbReference type="EMBL" id="ORY32878.1"/>
    </source>
</evidence>